<evidence type="ECO:0000313" key="1">
    <source>
        <dbReference type="EMBL" id="VFJ45591.1"/>
    </source>
</evidence>
<name>A0A450S1Q1_9GAMM</name>
<organism evidence="1">
    <name type="scientific">Candidatus Kentrum sp. FW</name>
    <dbReference type="NCBI Taxonomy" id="2126338"/>
    <lineage>
        <taxon>Bacteria</taxon>
        <taxon>Pseudomonadati</taxon>
        <taxon>Pseudomonadota</taxon>
        <taxon>Gammaproteobacteria</taxon>
        <taxon>Candidatus Kentrum</taxon>
    </lineage>
</organism>
<proteinExistence type="predicted"/>
<protein>
    <submittedName>
        <fullName evidence="1">Uncharacterized protein</fullName>
    </submittedName>
</protein>
<dbReference type="AlphaFoldDB" id="A0A450S1Q1"/>
<accession>A0A450S1Q1</accession>
<gene>
    <name evidence="1" type="ORF">BECKFW1821A_GA0114235_101045</name>
</gene>
<sequence length="37" mass="4040">MDRDYNPVRVDIFGMDATEIDGLVPGSESEIGEPDSL</sequence>
<reference evidence="1" key="1">
    <citation type="submission" date="2019-02" db="EMBL/GenBank/DDBJ databases">
        <authorList>
            <person name="Gruber-Vodicka R. H."/>
            <person name="Seah K. B. B."/>
        </authorList>
    </citation>
    <scope>NUCLEOTIDE SEQUENCE</scope>
    <source>
        <strain evidence="1">BECK_BZ15</strain>
    </source>
</reference>
<dbReference type="EMBL" id="CAADEW010000010">
    <property type="protein sequence ID" value="VFJ45591.1"/>
    <property type="molecule type" value="Genomic_DNA"/>
</dbReference>